<keyword evidence="3" id="KW-1185">Reference proteome</keyword>
<accession>A0A0B7FN51</accession>
<feature type="domain" description="F-box" evidence="1">
    <location>
        <begin position="12"/>
        <end position="70"/>
    </location>
</feature>
<evidence type="ECO:0000259" key="1">
    <source>
        <dbReference type="Pfam" id="PF12937"/>
    </source>
</evidence>
<dbReference type="EMBL" id="LN679137">
    <property type="protein sequence ID" value="CEL59090.1"/>
    <property type="molecule type" value="Genomic_DNA"/>
</dbReference>
<protein>
    <recommendedName>
        <fullName evidence="1">F-box domain-containing protein</fullName>
    </recommendedName>
</protein>
<dbReference type="Proteomes" id="UP000059188">
    <property type="component" value="Unassembled WGS sequence"/>
</dbReference>
<organism evidence="2 3">
    <name type="scientific">Thanatephorus cucumeris (strain AG1-IB / isolate 7/3/14)</name>
    <name type="common">Lettuce bottom rot fungus</name>
    <name type="synonym">Rhizoctonia solani</name>
    <dbReference type="NCBI Taxonomy" id="1108050"/>
    <lineage>
        <taxon>Eukaryota</taxon>
        <taxon>Fungi</taxon>
        <taxon>Dikarya</taxon>
        <taxon>Basidiomycota</taxon>
        <taxon>Agaricomycotina</taxon>
        <taxon>Agaricomycetes</taxon>
        <taxon>Cantharellales</taxon>
        <taxon>Ceratobasidiaceae</taxon>
        <taxon>Rhizoctonia</taxon>
        <taxon>Rhizoctonia solani AG-1</taxon>
    </lineage>
</organism>
<dbReference type="Gene3D" id="1.20.1280.50">
    <property type="match status" value="1"/>
</dbReference>
<reference evidence="2 3" key="1">
    <citation type="submission" date="2014-11" db="EMBL/GenBank/DDBJ databases">
        <authorList>
            <person name="Wibberg Daniel"/>
        </authorList>
    </citation>
    <scope>NUCLEOTIDE SEQUENCE [LARGE SCALE GENOMIC DNA]</scope>
    <source>
        <strain evidence="2">Rhizoctonia solani AG1-IB 7/3/14</strain>
    </source>
</reference>
<dbReference type="Pfam" id="PF12937">
    <property type="entry name" value="F-box-like"/>
    <property type="match status" value="1"/>
</dbReference>
<gene>
    <name evidence="2" type="ORF">RSOLAG1IB_09077</name>
</gene>
<dbReference type="OrthoDB" id="2269034at2759"/>
<dbReference type="AlphaFoldDB" id="A0A0B7FN51"/>
<dbReference type="InterPro" id="IPR001810">
    <property type="entry name" value="F-box_dom"/>
</dbReference>
<proteinExistence type="predicted"/>
<name>A0A0B7FN51_THACB</name>
<sequence length="437" mass="49504">MNPFASDATRASQLPVEILSSIFILCEHTWDTDSSDPKKYYACQLSLPAVCHRWRNIALDTTTLWTRVTIANDVPHNLLELFLSRSGSAPLDISIRMTRSIEDLDDGLAAETSAKGICAFLDRHCPPSRWLTFKLEVNCSFAFYPLTTYFFTNKSNFPSLRSLELVFTSSYPLDSNYSSLGEDTYDSELVFSETQNKLQLLRIYGRFSPYVFGTSFHKYLTNLVHLELHFSAEYEWYDHVRNTPAAHLLSKDPMSSEVAKALEIPKIYMPMLTTLSFSAVSSSIWVLDYLLTLDAPNITAFELTFGKEPLKRMSGGREAIRQLVNYIATTDPFGATMKPKPLFPSLKDLNYSSQGNHSQEDLETLLLGYPQIKSLVLPKCSTLHSLIYLAPELVQLTVRVKDANELRDLLIKRREAGIPLKVVRAYYPQTRTSSPVT</sequence>
<dbReference type="STRING" id="1108050.A0A0B7FN51"/>
<evidence type="ECO:0000313" key="3">
    <source>
        <dbReference type="Proteomes" id="UP000059188"/>
    </source>
</evidence>
<evidence type="ECO:0000313" key="2">
    <source>
        <dbReference type="EMBL" id="CEL59090.1"/>
    </source>
</evidence>